<accession>A0A7H9B349</accession>
<evidence type="ECO:0000256" key="4">
    <source>
        <dbReference type="ARBA" id="ARBA00022793"/>
    </source>
</evidence>
<feature type="domain" description="Thiamine pyrophosphate enzyme central" evidence="10">
    <location>
        <begin position="210"/>
        <end position="333"/>
    </location>
</feature>
<dbReference type="PANTHER" id="PTHR43452:SF30">
    <property type="entry name" value="PYRUVATE DECARBOXYLASE ISOZYME 1-RELATED"/>
    <property type="match status" value="1"/>
</dbReference>
<gene>
    <name evidence="13" type="ORF">HG535_0D00970</name>
</gene>
<dbReference type="Pfam" id="PF00205">
    <property type="entry name" value="TPP_enzyme_M"/>
    <property type="match status" value="1"/>
</dbReference>
<dbReference type="AlphaFoldDB" id="A0A7H9B349"/>
<keyword evidence="14" id="KW-1185">Reference proteome</keyword>
<evidence type="ECO:0000313" key="13">
    <source>
        <dbReference type="EMBL" id="QLG72389.1"/>
    </source>
</evidence>
<dbReference type="KEGG" id="zmk:HG535_0D00970"/>
<comment type="cofactor">
    <cofactor evidence="1">
        <name>thiamine diphosphate</name>
        <dbReference type="ChEBI" id="CHEBI:58937"/>
    </cofactor>
</comment>
<keyword evidence="3 8" id="KW-0479">Metal-binding</keyword>
<dbReference type="InterPro" id="IPR029061">
    <property type="entry name" value="THDP-binding"/>
</dbReference>
<evidence type="ECO:0000256" key="2">
    <source>
        <dbReference type="ARBA" id="ARBA00007812"/>
    </source>
</evidence>
<evidence type="ECO:0000256" key="9">
    <source>
        <dbReference type="RuleBase" id="RU362132"/>
    </source>
</evidence>
<comment type="cofactor">
    <cofactor evidence="8">
        <name>Mg(2+)</name>
        <dbReference type="ChEBI" id="CHEBI:18420"/>
    </cofactor>
    <text evidence="8">Binds 1 Mg(2+) per subunit.</text>
</comment>
<dbReference type="InterPro" id="IPR047214">
    <property type="entry name" value="TPP_PDC_IPDC"/>
</dbReference>
<dbReference type="GO" id="GO:0005634">
    <property type="term" value="C:nucleus"/>
    <property type="evidence" value="ECO:0007669"/>
    <property type="project" value="TreeGrafter"/>
</dbReference>
<comment type="similarity">
    <text evidence="2 9">Belongs to the TPP enzyme family.</text>
</comment>
<reference evidence="13 14" key="1">
    <citation type="submission" date="2020-07" db="EMBL/GenBank/DDBJ databases">
        <title>The yeast mating-type switching endonuclease HO is a domesticated member of an unorthodox homing genetic element family.</title>
        <authorList>
            <person name="Coughlan A.Y."/>
            <person name="Lombardi L."/>
            <person name="Braun-Galleani S."/>
            <person name="Martos A.R."/>
            <person name="Galeote V."/>
            <person name="Bigey F."/>
            <person name="Dequin S."/>
            <person name="Byrne K.P."/>
            <person name="Wolfe K.H."/>
        </authorList>
    </citation>
    <scope>NUCLEOTIDE SEQUENCE [LARGE SCALE GENOMIC DNA]</scope>
    <source>
        <strain evidence="13 14">NRRL Y-6702</strain>
    </source>
</reference>
<feature type="domain" description="Thiamine pyrophosphate enzyme N-terminal TPP-binding" evidence="12">
    <location>
        <begin position="14"/>
        <end position="117"/>
    </location>
</feature>
<dbReference type="OrthoDB" id="3970464at2759"/>
<keyword evidence="5 8" id="KW-0460">Magnesium</keyword>
<dbReference type="CDD" id="cd02005">
    <property type="entry name" value="TPP_PDC_IPDC"/>
    <property type="match status" value="1"/>
</dbReference>
<evidence type="ECO:0000256" key="7">
    <source>
        <dbReference type="ARBA" id="ARBA00023239"/>
    </source>
</evidence>
<dbReference type="InterPro" id="IPR012000">
    <property type="entry name" value="Thiamin_PyroP_enz_cen_dom"/>
</dbReference>
<dbReference type="Pfam" id="PF02775">
    <property type="entry name" value="TPP_enzyme_C"/>
    <property type="match status" value="1"/>
</dbReference>
<dbReference type="GO" id="GO:0019752">
    <property type="term" value="P:carboxylic acid metabolic process"/>
    <property type="evidence" value="ECO:0007669"/>
    <property type="project" value="UniProtKB-ARBA"/>
</dbReference>
<dbReference type="InterPro" id="IPR029035">
    <property type="entry name" value="DHS-like_NAD/FAD-binding_dom"/>
</dbReference>
<dbReference type="EMBL" id="CP058607">
    <property type="protein sequence ID" value="QLG72389.1"/>
    <property type="molecule type" value="Genomic_DNA"/>
</dbReference>
<dbReference type="CDD" id="cd07038">
    <property type="entry name" value="TPP_PYR_PDC_IPDC_like"/>
    <property type="match status" value="1"/>
</dbReference>
<dbReference type="InterPro" id="IPR047213">
    <property type="entry name" value="TPP_PYR_PDC_IPDC-like"/>
</dbReference>
<evidence type="ECO:0000259" key="10">
    <source>
        <dbReference type="Pfam" id="PF00205"/>
    </source>
</evidence>
<organism evidence="13 14">
    <name type="scientific">Zygotorulaspora mrakii</name>
    <name type="common">Zygosaccharomyces mrakii</name>
    <dbReference type="NCBI Taxonomy" id="42260"/>
    <lineage>
        <taxon>Eukaryota</taxon>
        <taxon>Fungi</taxon>
        <taxon>Dikarya</taxon>
        <taxon>Ascomycota</taxon>
        <taxon>Saccharomycotina</taxon>
        <taxon>Saccharomycetes</taxon>
        <taxon>Saccharomycetales</taxon>
        <taxon>Saccharomycetaceae</taxon>
        <taxon>Zygotorulaspora</taxon>
    </lineage>
</organism>
<dbReference type="InterPro" id="IPR012110">
    <property type="entry name" value="PDC/IPDC-like"/>
</dbReference>
<dbReference type="Gene3D" id="3.40.50.970">
    <property type="match status" value="2"/>
</dbReference>
<dbReference type="InterPro" id="IPR012001">
    <property type="entry name" value="Thiamin_PyroP_enz_TPP-bd_dom"/>
</dbReference>
<dbReference type="GO" id="GO:0005829">
    <property type="term" value="C:cytosol"/>
    <property type="evidence" value="ECO:0007669"/>
    <property type="project" value="TreeGrafter"/>
</dbReference>
<dbReference type="GO" id="GO:0016831">
    <property type="term" value="F:carboxy-lyase activity"/>
    <property type="evidence" value="ECO:0007669"/>
    <property type="project" value="UniProtKB-KW"/>
</dbReference>
<evidence type="ECO:0000259" key="12">
    <source>
        <dbReference type="Pfam" id="PF02776"/>
    </source>
</evidence>
<dbReference type="Pfam" id="PF02776">
    <property type="entry name" value="TPP_enzyme_N"/>
    <property type="match status" value="1"/>
</dbReference>
<dbReference type="FunFam" id="3.40.50.970:FF:000019">
    <property type="entry name" value="Pyruvate decarboxylase isozyme"/>
    <property type="match status" value="1"/>
</dbReference>
<keyword evidence="7" id="KW-0456">Lyase</keyword>
<evidence type="ECO:0000256" key="3">
    <source>
        <dbReference type="ARBA" id="ARBA00022723"/>
    </source>
</evidence>
<feature type="binding site" evidence="8">
    <location>
        <position position="488"/>
    </location>
    <ligand>
        <name>Mg(2+)</name>
        <dbReference type="ChEBI" id="CHEBI:18420"/>
    </ligand>
</feature>
<dbReference type="InterPro" id="IPR011766">
    <property type="entry name" value="TPP_enzyme_TPP-bd"/>
</dbReference>
<dbReference type="SUPFAM" id="SSF52518">
    <property type="entry name" value="Thiamin diphosphate-binding fold (THDP-binding)"/>
    <property type="match status" value="2"/>
</dbReference>
<dbReference type="FunFam" id="3.40.50.970:FF:000024">
    <property type="entry name" value="Pyruvate decarboxylase isozyme"/>
    <property type="match status" value="1"/>
</dbReference>
<evidence type="ECO:0000259" key="11">
    <source>
        <dbReference type="Pfam" id="PF02775"/>
    </source>
</evidence>
<sequence>MNYTQSNGLPEYITLSEYLFHRLKQLNIETIFGLPGAFNTALIDKLYTVLNLRWAGNTNELNAAYATDGYSRLKGLGCLVTTFGVGELSAVNGIAGSYAEHVGILHVVGMPPTSAQTKQLLLHHTLGNGDYNVYSRMASEITANTRLISDTELCAEHVDQSICTAWIQQKPVYLGIPINLNDTPVESKKLNYALNIQAPTNNPVVENEVIEQILNKIYKAKNPVIISDACVTRHRLIKQTQEFCERTKFPVFATPMSKGSIDESLMSFGGVFMGSISSPDVREVVDFADVLIVIGCLLSDFNTSSFHFAYKTKDNVLIYPTCVKLKNSTYPDLYIESLMKALLFALDESRITYTATHPQRMIVPRSELPNRHSLRQEWIWNQISHWFREGDIIITETGTSSFGINQTKFPHGSSGISQPLWGSVGYSLGACLGASFALQELKLNQLNPFPSRVILFVGDGAFQLTVQELSTIIRWGLTPYIFILNNQGYSVDRFLHHRSNASYYDIQSWDYLRLLPTFGATSYETKKVVTVGDFLQMIHDPGFSKDDKIRLLEIMLPPMDVPQALMDKWLTEQETKKRTGSESDISTPSSQISIKRIKPENLMLADNDI</sequence>
<protein>
    <recommendedName>
        <fullName evidence="15">Pyruvate decarboxylase</fullName>
    </recommendedName>
</protein>
<dbReference type="Gene3D" id="3.40.50.1220">
    <property type="entry name" value="TPP-binding domain"/>
    <property type="match status" value="1"/>
</dbReference>
<dbReference type="GO" id="GO:0030976">
    <property type="term" value="F:thiamine pyrophosphate binding"/>
    <property type="evidence" value="ECO:0007669"/>
    <property type="project" value="InterPro"/>
</dbReference>
<feature type="binding site" evidence="8">
    <location>
        <position position="459"/>
    </location>
    <ligand>
        <name>Mg(2+)</name>
        <dbReference type="ChEBI" id="CHEBI:18420"/>
    </ligand>
</feature>
<feature type="binding site" evidence="8">
    <location>
        <position position="486"/>
    </location>
    <ligand>
        <name>Mg(2+)</name>
        <dbReference type="ChEBI" id="CHEBI:18420"/>
    </ligand>
</feature>
<evidence type="ECO:0000256" key="8">
    <source>
        <dbReference type="PIRSR" id="PIRSR036565-2"/>
    </source>
</evidence>
<keyword evidence="6 9" id="KW-0786">Thiamine pyrophosphate</keyword>
<dbReference type="GeneID" id="59236113"/>
<dbReference type="Proteomes" id="UP000509704">
    <property type="component" value="Chromosome 4"/>
</dbReference>
<feature type="domain" description="Thiamine pyrophosphate enzyme TPP-binding" evidence="11">
    <location>
        <begin position="398"/>
        <end position="524"/>
    </location>
</feature>
<evidence type="ECO:0008006" key="15">
    <source>
        <dbReference type="Google" id="ProtNLM"/>
    </source>
</evidence>
<evidence type="ECO:0000256" key="6">
    <source>
        <dbReference type="ARBA" id="ARBA00023052"/>
    </source>
</evidence>
<name>A0A7H9B349_ZYGMR</name>
<dbReference type="GO" id="GO:0000287">
    <property type="term" value="F:magnesium ion binding"/>
    <property type="evidence" value="ECO:0007669"/>
    <property type="project" value="InterPro"/>
</dbReference>
<dbReference type="RefSeq" id="XP_037144117.1">
    <property type="nucleotide sequence ID" value="XM_037288222.1"/>
</dbReference>
<evidence type="ECO:0000256" key="5">
    <source>
        <dbReference type="ARBA" id="ARBA00022842"/>
    </source>
</evidence>
<dbReference type="PIRSF" id="PIRSF036565">
    <property type="entry name" value="Pyruvt_ip_decrb"/>
    <property type="match status" value="1"/>
</dbReference>
<dbReference type="SUPFAM" id="SSF52467">
    <property type="entry name" value="DHS-like NAD/FAD-binding domain"/>
    <property type="match status" value="1"/>
</dbReference>
<evidence type="ECO:0000256" key="1">
    <source>
        <dbReference type="ARBA" id="ARBA00001964"/>
    </source>
</evidence>
<evidence type="ECO:0000313" key="14">
    <source>
        <dbReference type="Proteomes" id="UP000509704"/>
    </source>
</evidence>
<keyword evidence="4" id="KW-0210">Decarboxylase</keyword>
<dbReference type="PANTHER" id="PTHR43452">
    <property type="entry name" value="PYRUVATE DECARBOXYLASE"/>
    <property type="match status" value="1"/>
</dbReference>
<proteinExistence type="inferred from homology"/>